<organism evidence="1 2">
    <name type="scientific">Nitrobacter vulgaris</name>
    <dbReference type="NCBI Taxonomy" id="29421"/>
    <lineage>
        <taxon>Bacteria</taxon>
        <taxon>Pseudomonadati</taxon>
        <taxon>Pseudomonadota</taxon>
        <taxon>Alphaproteobacteria</taxon>
        <taxon>Hyphomicrobiales</taxon>
        <taxon>Nitrobacteraceae</taxon>
        <taxon>Nitrobacter</taxon>
    </lineage>
</organism>
<dbReference type="EMBL" id="MWPQ01000020">
    <property type="protein sequence ID" value="OPH83876.1"/>
    <property type="molecule type" value="Genomic_DNA"/>
</dbReference>
<dbReference type="AlphaFoldDB" id="A0A1V4I0W6"/>
<dbReference type="OrthoDB" id="9833383at2"/>
<sequence>MGKAENFLNEKEAAGSVEIEAVQRELARGHWGRIATETIDGLTSYWFDDGSRLIAGSFDGDEFIIRAAPAFSEDELHNMPPDEAKEHRAMIDSLKGTA</sequence>
<dbReference type="STRING" id="29421.B2M20_04700"/>
<gene>
    <name evidence="1" type="ORF">B2M20_04700</name>
</gene>
<dbReference type="Proteomes" id="UP000189940">
    <property type="component" value="Unassembled WGS sequence"/>
</dbReference>
<dbReference type="RefSeq" id="WP_079445931.1">
    <property type="nucleotide sequence ID" value="NZ_MWPQ01000020.1"/>
</dbReference>
<evidence type="ECO:0000313" key="1">
    <source>
        <dbReference type="EMBL" id="OPH83876.1"/>
    </source>
</evidence>
<name>A0A1V4I0W6_NITVU</name>
<keyword evidence="2" id="KW-1185">Reference proteome</keyword>
<evidence type="ECO:0000313" key="2">
    <source>
        <dbReference type="Proteomes" id="UP000189940"/>
    </source>
</evidence>
<protein>
    <submittedName>
        <fullName evidence="1">Uncharacterized protein</fullName>
    </submittedName>
</protein>
<reference evidence="1 2" key="1">
    <citation type="submission" date="2017-02" db="EMBL/GenBank/DDBJ databases">
        <title>Genome sequence of the nitrite-oxidizing bacterium Nitrobacter vulgaris strain Ab1.</title>
        <authorList>
            <person name="Mellbye B.L."/>
            <person name="Davis E.W."/>
            <person name="Spieck E."/>
            <person name="Chang J.H."/>
            <person name="Bottomley P.J."/>
            <person name="Sayavedra-Soto L.A."/>
        </authorList>
    </citation>
    <scope>NUCLEOTIDE SEQUENCE [LARGE SCALE GENOMIC DNA]</scope>
    <source>
        <strain evidence="1 2">Ab1</strain>
    </source>
</reference>
<comment type="caution">
    <text evidence="1">The sequence shown here is derived from an EMBL/GenBank/DDBJ whole genome shotgun (WGS) entry which is preliminary data.</text>
</comment>
<proteinExistence type="predicted"/>
<accession>A0A1V4I0W6</accession>